<evidence type="ECO:0000313" key="4">
    <source>
        <dbReference type="Proteomes" id="UP001589792"/>
    </source>
</evidence>
<dbReference type="Pfam" id="PF01557">
    <property type="entry name" value="FAA_hydrolase"/>
    <property type="match status" value="1"/>
</dbReference>
<dbReference type="Gene3D" id="3.90.850.10">
    <property type="entry name" value="Fumarylacetoacetase-like, C-terminal domain"/>
    <property type="match status" value="1"/>
</dbReference>
<sequence length="270" mass="28323">MSNQLKPSYHEAARMLRQAASSGQPCAPVRNLIGTSDIDAAYAVQRLNNDYQIEEGRRLVGSKIGLTSPAVQKQLGVNQPDFGRLFADMALCDGEEIAAGRLIQPKVEAEIVLVLEHDLPHEKHTLADLIRATAYLLPAIEIVDSRIAGWDISLADTIADNASCGLFVLGNRPVQLKDLDLLGCGMVLERAGEPVSVGAGAACLGNPLLAALWLADTLAQRGDALKAGDIILTGALGPMVAASAGDVFTARIEGLGQVSARFAHAAGGTQ</sequence>
<evidence type="ECO:0000256" key="1">
    <source>
        <dbReference type="ARBA" id="ARBA00023239"/>
    </source>
</evidence>
<dbReference type="RefSeq" id="WP_380674507.1">
    <property type="nucleotide sequence ID" value="NZ_JBHLXG010000007.1"/>
</dbReference>
<gene>
    <name evidence="3" type="primary">mhpD</name>
    <name evidence="3" type="ORF">ACFFJ3_09295</name>
</gene>
<reference evidence="3 4" key="1">
    <citation type="submission" date="2024-09" db="EMBL/GenBank/DDBJ databases">
        <authorList>
            <person name="Sun Q."/>
            <person name="Mori K."/>
        </authorList>
    </citation>
    <scope>NUCLEOTIDE SEQUENCE [LARGE SCALE GENOMIC DNA]</scope>
    <source>
        <strain evidence="3 4">CCM 8626</strain>
    </source>
</reference>
<name>A0ABV6ECF4_9GAMM</name>
<feature type="domain" description="Fumarylacetoacetase-like C-terminal" evidence="2">
    <location>
        <begin position="93"/>
        <end position="262"/>
    </location>
</feature>
<comment type="caution">
    <text evidence="3">The sequence shown here is derived from an EMBL/GenBank/DDBJ whole genome shotgun (WGS) entry which is preliminary data.</text>
</comment>
<dbReference type="PANTHER" id="PTHR30143">
    <property type="entry name" value="ACID HYDRATASE"/>
    <property type="match status" value="1"/>
</dbReference>
<dbReference type="SUPFAM" id="SSF56529">
    <property type="entry name" value="FAH"/>
    <property type="match status" value="1"/>
</dbReference>
<dbReference type="PANTHER" id="PTHR30143:SF0">
    <property type="entry name" value="2-KETO-4-PENTENOATE HYDRATASE"/>
    <property type="match status" value="1"/>
</dbReference>
<proteinExistence type="predicted"/>
<dbReference type="InterPro" id="IPR050772">
    <property type="entry name" value="Hydratase-Decarb/MhpD_sf"/>
</dbReference>
<dbReference type="GO" id="GO:0008684">
    <property type="term" value="F:2-oxopent-4-enoate hydratase activity"/>
    <property type="evidence" value="ECO:0007669"/>
    <property type="project" value="UniProtKB-EC"/>
</dbReference>
<dbReference type="NCBIfam" id="NF008461">
    <property type="entry name" value="PRK11342.1"/>
    <property type="match status" value="1"/>
</dbReference>
<protein>
    <submittedName>
        <fullName evidence="3">2-keto-4-pentenoate hydratase</fullName>
        <ecNumber evidence="3">4.2.1.80</ecNumber>
    </submittedName>
</protein>
<dbReference type="EMBL" id="JBHLXG010000007">
    <property type="protein sequence ID" value="MFC0226690.1"/>
    <property type="molecule type" value="Genomic_DNA"/>
</dbReference>
<keyword evidence="1 3" id="KW-0456">Lyase</keyword>
<organism evidence="3 4">
    <name type="scientific">Serratia aquatilis</name>
    <dbReference type="NCBI Taxonomy" id="1737515"/>
    <lineage>
        <taxon>Bacteria</taxon>
        <taxon>Pseudomonadati</taxon>
        <taxon>Pseudomonadota</taxon>
        <taxon>Gammaproteobacteria</taxon>
        <taxon>Enterobacterales</taxon>
        <taxon>Yersiniaceae</taxon>
        <taxon>Serratia</taxon>
    </lineage>
</organism>
<accession>A0ABV6ECF4</accession>
<dbReference type="EC" id="4.2.1.80" evidence="3"/>
<evidence type="ECO:0000313" key="3">
    <source>
        <dbReference type="EMBL" id="MFC0226690.1"/>
    </source>
</evidence>
<evidence type="ECO:0000259" key="2">
    <source>
        <dbReference type="Pfam" id="PF01557"/>
    </source>
</evidence>
<dbReference type="InterPro" id="IPR011234">
    <property type="entry name" value="Fumarylacetoacetase-like_C"/>
</dbReference>
<dbReference type="InterPro" id="IPR036663">
    <property type="entry name" value="Fumarylacetoacetase_C_sf"/>
</dbReference>
<dbReference type="Proteomes" id="UP001589792">
    <property type="component" value="Unassembled WGS sequence"/>
</dbReference>
<keyword evidence="4" id="KW-1185">Reference proteome</keyword>